<dbReference type="EMBL" id="JBAWSV010000001">
    <property type="protein sequence ID" value="MEI4828279.1"/>
    <property type="molecule type" value="Genomic_DNA"/>
</dbReference>
<dbReference type="PANTHER" id="PTHR45453">
    <property type="entry name" value="PHOSPHATE REGULON SENSOR PROTEIN PHOR"/>
    <property type="match status" value="1"/>
</dbReference>
<dbReference type="InterPro" id="IPR003661">
    <property type="entry name" value="HisK_dim/P_dom"/>
</dbReference>
<evidence type="ECO:0000256" key="7">
    <source>
        <dbReference type="ARBA" id="ARBA00022777"/>
    </source>
</evidence>
<dbReference type="InterPro" id="IPR036890">
    <property type="entry name" value="HATPase_C_sf"/>
</dbReference>
<evidence type="ECO:0000256" key="4">
    <source>
        <dbReference type="ARBA" id="ARBA00022553"/>
    </source>
</evidence>
<dbReference type="PROSITE" id="PS50109">
    <property type="entry name" value="HIS_KIN"/>
    <property type="match status" value="1"/>
</dbReference>
<name>A0ABU8FQM3_9BACI</name>
<dbReference type="InterPro" id="IPR050351">
    <property type="entry name" value="BphY/WalK/GraS-like"/>
</dbReference>
<dbReference type="InterPro" id="IPR004358">
    <property type="entry name" value="Sig_transdc_His_kin-like_C"/>
</dbReference>
<feature type="domain" description="Histidine kinase" evidence="11">
    <location>
        <begin position="203"/>
        <end position="418"/>
    </location>
</feature>
<dbReference type="SUPFAM" id="SSF47384">
    <property type="entry name" value="Homodimeric domain of signal transducing histidine kinase"/>
    <property type="match status" value="1"/>
</dbReference>
<protein>
    <recommendedName>
        <fullName evidence="3">histidine kinase</fullName>
        <ecNumber evidence="3">2.7.13.3</ecNumber>
    </recommendedName>
</protein>
<evidence type="ECO:0000259" key="11">
    <source>
        <dbReference type="PROSITE" id="PS50109"/>
    </source>
</evidence>
<feature type="transmembrane region" description="Helical" evidence="10">
    <location>
        <begin position="160"/>
        <end position="183"/>
    </location>
</feature>
<evidence type="ECO:0000256" key="2">
    <source>
        <dbReference type="ARBA" id="ARBA00004370"/>
    </source>
</evidence>
<evidence type="ECO:0000256" key="1">
    <source>
        <dbReference type="ARBA" id="ARBA00000085"/>
    </source>
</evidence>
<dbReference type="InterPro" id="IPR005467">
    <property type="entry name" value="His_kinase_dom"/>
</dbReference>
<dbReference type="PANTHER" id="PTHR45453:SF1">
    <property type="entry name" value="PHOSPHATE REGULON SENSOR PROTEIN PHOR"/>
    <property type="match status" value="1"/>
</dbReference>
<dbReference type="SMART" id="SM00387">
    <property type="entry name" value="HATPase_c"/>
    <property type="match status" value="1"/>
</dbReference>
<dbReference type="CDD" id="cd00082">
    <property type="entry name" value="HisKA"/>
    <property type="match status" value="1"/>
</dbReference>
<keyword evidence="9" id="KW-0902">Two-component regulatory system</keyword>
<feature type="transmembrane region" description="Helical" evidence="10">
    <location>
        <begin position="12"/>
        <end position="32"/>
    </location>
</feature>
<keyword evidence="7 12" id="KW-0418">Kinase</keyword>
<dbReference type="RefSeq" id="WP_336480670.1">
    <property type="nucleotide sequence ID" value="NZ_JBAWSV010000001.1"/>
</dbReference>
<reference evidence="12 13" key="1">
    <citation type="submission" date="2024-01" db="EMBL/GenBank/DDBJ databases">
        <title>Seven novel Bacillus-like species.</title>
        <authorList>
            <person name="Liu G."/>
        </authorList>
    </citation>
    <scope>NUCLEOTIDE SEQUENCE [LARGE SCALE GENOMIC DNA]</scope>
    <source>
        <strain evidence="12 13">FJAT-53711</strain>
    </source>
</reference>
<dbReference type="Pfam" id="PF02518">
    <property type="entry name" value="HATPase_c"/>
    <property type="match status" value="1"/>
</dbReference>
<sequence length="418" mass="48145">MFKKTKMQLVTLNTVVFSLILCVFGVVLYVYMNHFIYTEIDSKLASVSEEIQQEGMKHVLKEHESKRESERKTVYLVWDENGHFIKSIPENAVFSNDINDFSPSRFQDNKLWTQTINKHSYRILKFEPPSRYLEDIGMKSAHTVEIVLNIDSEVTILQNLLMLTIGGCFAGVIISFFIGWFLANRSLVPIQKSWEKQTQFAADASHELRTPLSVIQTHLELLFRHPQYTIEQESMTIYKVLQEVKRMNKLVSDLLTLAKTDSNQLLIQKKEFAIGELVSTIIHQFEPIAELQYITITEDVDKQLMYKGDKERIHQLLVILMDNAMKYNVKNGQIKVSCNKDGNFATIIIEDTGIGISSEELPHIFDRFYRSDKSRTRSEGGTGLGLSIAKWITDAHNGEIKIRSEWHKGTCVTIKFPI</sequence>
<comment type="subcellular location">
    <subcellularLocation>
        <location evidence="2">Membrane</location>
    </subcellularLocation>
</comment>
<accession>A0ABU8FQM3</accession>
<evidence type="ECO:0000256" key="3">
    <source>
        <dbReference type="ARBA" id="ARBA00012438"/>
    </source>
</evidence>
<keyword evidence="13" id="KW-1185">Reference proteome</keyword>
<dbReference type="EC" id="2.7.13.3" evidence="3"/>
<dbReference type="PRINTS" id="PR00344">
    <property type="entry name" value="BCTRLSENSOR"/>
</dbReference>
<keyword evidence="5" id="KW-0808">Transferase</keyword>
<keyword evidence="6" id="KW-0547">Nucleotide-binding</keyword>
<dbReference type="Gene3D" id="1.10.287.130">
    <property type="match status" value="1"/>
</dbReference>
<dbReference type="SMART" id="SM00388">
    <property type="entry name" value="HisKA"/>
    <property type="match status" value="1"/>
</dbReference>
<comment type="catalytic activity">
    <reaction evidence="1">
        <text>ATP + protein L-histidine = ADP + protein N-phospho-L-histidine.</text>
        <dbReference type="EC" id="2.7.13.3"/>
    </reaction>
</comment>
<keyword evidence="8" id="KW-0067">ATP-binding</keyword>
<dbReference type="GO" id="GO:0016301">
    <property type="term" value="F:kinase activity"/>
    <property type="evidence" value="ECO:0007669"/>
    <property type="project" value="UniProtKB-KW"/>
</dbReference>
<evidence type="ECO:0000313" key="13">
    <source>
        <dbReference type="Proteomes" id="UP001367922"/>
    </source>
</evidence>
<dbReference type="Proteomes" id="UP001367922">
    <property type="component" value="Unassembled WGS sequence"/>
</dbReference>
<proteinExistence type="predicted"/>
<organism evidence="12 13">
    <name type="scientific">Bacillus yunxiaonensis</name>
    <dbReference type="NCBI Taxonomy" id="3127665"/>
    <lineage>
        <taxon>Bacteria</taxon>
        <taxon>Bacillati</taxon>
        <taxon>Bacillota</taxon>
        <taxon>Bacilli</taxon>
        <taxon>Bacillales</taxon>
        <taxon>Bacillaceae</taxon>
        <taxon>Bacillus</taxon>
    </lineage>
</organism>
<dbReference type="CDD" id="cd00075">
    <property type="entry name" value="HATPase"/>
    <property type="match status" value="1"/>
</dbReference>
<evidence type="ECO:0000256" key="10">
    <source>
        <dbReference type="SAM" id="Phobius"/>
    </source>
</evidence>
<dbReference type="InterPro" id="IPR036097">
    <property type="entry name" value="HisK_dim/P_sf"/>
</dbReference>
<gene>
    <name evidence="12" type="ORF">WAX78_02240</name>
</gene>
<evidence type="ECO:0000313" key="12">
    <source>
        <dbReference type="EMBL" id="MEI4828279.1"/>
    </source>
</evidence>
<dbReference type="Pfam" id="PF00512">
    <property type="entry name" value="HisKA"/>
    <property type="match status" value="1"/>
</dbReference>
<comment type="caution">
    <text evidence="12">The sequence shown here is derived from an EMBL/GenBank/DDBJ whole genome shotgun (WGS) entry which is preliminary data.</text>
</comment>
<evidence type="ECO:0000256" key="9">
    <source>
        <dbReference type="ARBA" id="ARBA00023012"/>
    </source>
</evidence>
<dbReference type="Gene3D" id="3.30.565.10">
    <property type="entry name" value="Histidine kinase-like ATPase, C-terminal domain"/>
    <property type="match status" value="1"/>
</dbReference>
<keyword evidence="10" id="KW-0472">Membrane</keyword>
<evidence type="ECO:0000256" key="8">
    <source>
        <dbReference type="ARBA" id="ARBA00022840"/>
    </source>
</evidence>
<dbReference type="InterPro" id="IPR003594">
    <property type="entry name" value="HATPase_dom"/>
</dbReference>
<evidence type="ECO:0000256" key="5">
    <source>
        <dbReference type="ARBA" id="ARBA00022679"/>
    </source>
</evidence>
<keyword evidence="10" id="KW-1133">Transmembrane helix</keyword>
<dbReference type="SUPFAM" id="SSF55874">
    <property type="entry name" value="ATPase domain of HSP90 chaperone/DNA topoisomerase II/histidine kinase"/>
    <property type="match status" value="1"/>
</dbReference>
<keyword evidence="10" id="KW-0812">Transmembrane</keyword>
<keyword evidence="4" id="KW-0597">Phosphoprotein</keyword>
<evidence type="ECO:0000256" key="6">
    <source>
        <dbReference type="ARBA" id="ARBA00022741"/>
    </source>
</evidence>